<dbReference type="Proteomes" id="UP001500212">
    <property type="component" value="Unassembled WGS sequence"/>
</dbReference>
<gene>
    <name evidence="1" type="ORF">GCM10023195_44590</name>
</gene>
<name>A0ABP8TQ18_9ACTN</name>
<sequence>MSRVIPGLYAGGGSACGISGASSEGYMSGNGLLAALGFGWLIGDHLAAGAACGRS</sequence>
<reference evidence="2" key="1">
    <citation type="journal article" date="2019" name="Int. J. Syst. Evol. Microbiol.">
        <title>The Global Catalogue of Microorganisms (GCM) 10K type strain sequencing project: providing services to taxonomists for standard genome sequencing and annotation.</title>
        <authorList>
            <consortium name="The Broad Institute Genomics Platform"/>
            <consortium name="The Broad Institute Genome Sequencing Center for Infectious Disease"/>
            <person name="Wu L."/>
            <person name="Ma J."/>
        </authorList>
    </citation>
    <scope>NUCLEOTIDE SEQUENCE [LARGE SCALE GENOMIC DNA]</scope>
    <source>
        <strain evidence="2">JCM 17938</strain>
    </source>
</reference>
<dbReference type="PROSITE" id="PS51257">
    <property type="entry name" value="PROKAR_LIPOPROTEIN"/>
    <property type="match status" value="1"/>
</dbReference>
<dbReference type="InterPro" id="IPR036188">
    <property type="entry name" value="FAD/NAD-bd_sf"/>
</dbReference>
<organism evidence="1 2">
    <name type="scientific">Actinoallomurus liliacearum</name>
    <dbReference type="NCBI Taxonomy" id="1080073"/>
    <lineage>
        <taxon>Bacteria</taxon>
        <taxon>Bacillati</taxon>
        <taxon>Actinomycetota</taxon>
        <taxon>Actinomycetes</taxon>
        <taxon>Streptosporangiales</taxon>
        <taxon>Thermomonosporaceae</taxon>
        <taxon>Actinoallomurus</taxon>
    </lineage>
</organism>
<dbReference type="EMBL" id="BAABHJ010000012">
    <property type="protein sequence ID" value="GAA4610685.1"/>
    <property type="molecule type" value="Genomic_DNA"/>
</dbReference>
<protein>
    <submittedName>
        <fullName evidence="1">Uncharacterized protein</fullName>
    </submittedName>
</protein>
<accession>A0ABP8TQ18</accession>
<keyword evidence="2" id="KW-1185">Reference proteome</keyword>
<dbReference type="Gene3D" id="3.50.50.60">
    <property type="entry name" value="FAD/NAD(P)-binding domain"/>
    <property type="match status" value="1"/>
</dbReference>
<proteinExistence type="predicted"/>
<evidence type="ECO:0000313" key="1">
    <source>
        <dbReference type="EMBL" id="GAA4610685.1"/>
    </source>
</evidence>
<dbReference type="RefSeq" id="WP_345357469.1">
    <property type="nucleotide sequence ID" value="NZ_BAABHJ010000012.1"/>
</dbReference>
<evidence type="ECO:0000313" key="2">
    <source>
        <dbReference type="Proteomes" id="UP001500212"/>
    </source>
</evidence>
<comment type="caution">
    <text evidence="1">The sequence shown here is derived from an EMBL/GenBank/DDBJ whole genome shotgun (WGS) entry which is preliminary data.</text>
</comment>